<protein>
    <submittedName>
        <fullName evidence="8">Raffinose/stachyose/melibiose transport system substrate-binding protein</fullName>
    </submittedName>
</protein>
<sequence>MFKKPFFTVTALMLVSSLALMGCSSSTNSNSASSASPAVSASPAGDKTTPTPSKQDKVMLSAFMYVTSPAGQDAYTQIARDFEQQNPNIQVDLQFPGDYENVLKVKMAANELPDVFDTHGWAQIRYGKYLTDLKAESWVPQMTDTIKDVVTDKSGKVYVLPISEAKDGISYNVNVLKKYNVDVPKTIDEFLAAADKIKSQSNGDVTPFYYAGADNWTVGQFFDEFASPLLISPKENSASALLDGSFDWTKWTPLPAKFKEMFDKGYMNKDVITAKYTDLAKLFATDKVAFFMGGPSFADDAYKVNKDTKIGIMPVPSMVAGDEPSFSGGERDTMGVWKDSKHIDEAKKLLAFYAKPENMAKIANVMKLPAGLKGVTATHEFASFYDQYSSIRVFPYFDRVYLPSGMWDVMCNSGLDLIAGHITPAKYSDVMKENVARLNRK</sequence>
<dbReference type="Pfam" id="PF01547">
    <property type="entry name" value="SBP_bac_1"/>
    <property type="match status" value="1"/>
</dbReference>
<dbReference type="EMBL" id="JAGGKV010000005">
    <property type="protein sequence ID" value="MBP1963386.1"/>
    <property type="molecule type" value="Genomic_DNA"/>
</dbReference>
<evidence type="ECO:0000256" key="1">
    <source>
        <dbReference type="ARBA" id="ARBA00022475"/>
    </source>
</evidence>
<feature type="signal peptide" evidence="7">
    <location>
        <begin position="1"/>
        <end position="21"/>
    </location>
</feature>
<dbReference type="Proteomes" id="UP001519344">
    <property type="component" value="Unassembled WGS sequence"/>
</dbReference>
<evidence type="ECO:0000256" key="5">
    <source>
        <dbReference type="ARBA" id="ARBA00023288"/>
    </source>
</evidence>
<evidence type="ECO:0000256" key="6">
    <source>
        <dbReference type="SAM" id="MobiDB-lite"/>
    </source>
</evidence>
<keyword evidence="4" id="KW-0564">Palmitate</keyword>
<dbReference type="RefSeq" id="WP_167058700.1">
    <property type="nucleotide sequence ID" value="NZ_JAAOZR010000019.1"/>
</dbReference>
<dbReference type="InterPro" id="IPR006059">
    <property type="entry name" value="SBP"/>
</dbReference>
<feature type="compositionally biased region" description="Low complexity" evidence="6">
    <location>
        <begin position="28"/>
        <end position="44"/>
    </location>
</feature>
<keyword evidence="3" id="KW-0472">Membrane</keyword>
<proteinExistence type="predicted"/>
<organism evidence="8 9">
    <name type="scientific">Paenibacillus aceris</name>
    <dbReference type="NCBI Taxonomy" id="869555"/>
    <lineage>
        <taxon>Bacteria</taxon>
        <taxon>Bacillati</taxon>
        <taxon>Bacillota</taxon>
        <taxon>Bacilli</taxon>
        <taxon>Bacillales</taxon>
        <taxon>Paenibacillaceae</taxon>
        <taxon>Paenibacillus</taxon>
    </lineage>
</organism>
<evidence type="ECO:0000256" key="7">
    <source>
        <dbReference type="SAM" id="SignalP"/>
    </source>
</evidence>
<evidence type="ECO:0000256" key="3">
    <source>
        <dbReference type="ARBA" id="ARBA00023136"/>
    </source>
</evidence>
<dbReference type="InterPro" id="IPR050490">
    <property type="entry name" value="Bact_solute-bd_prot1"/>
</dbReference>
<name>A0ABS4HYH9_9BACL</name>
<evidence type="ECO:0000256" key="4">
    <source>
        <dbReference type="ARBA" id="ARBA00023139"/>
    </source>
</evidence>
<dbReference type="SUPFAM" id="SSF53850">
    <property type="entry name" value="Periplasmic binding protein-like II"/>
    <property type="match status" value="1"/>
</dbReference>
<keyword evidence="1" id="KW-1003">Cell membrane</keyword>
<dbReference type="PANTHER" id="PTHR43649:SF33">
    <property type="entry name" value="POLYGALACTURONAN_RHAMNOGALACTURONAN-BINDING PROTEIN YTCQ"/>
    <property type="match status" value="1"/>
</dbReference>
<feature type="region of interest" description="Disordered" evidence="6">
    <location>
        <begin position="28"/>
        <end position="54"/>
    </location>
</feature>
<evidence type="ECO:0000256" key="2">
    <source>
        <dbReference type="ARBA" id="ARBA00022729"/>
    </source>
</evidence>
<keyword evidence="2 7" id="KW-0732">Signal</keyword>
<dbReference type="Gene3D" id="3.40.190.10">
    <property type="entry name" value="Periplasmic binding protein-like II"/>
    <property type="match status" value="2"/>
</dbReference>
<dbReference type="PROSITE" id="PS51257">
    <property type="entry name" value="PROKAR_LIPOPROTEIN"/>
    <property type="match status" value="1"/>
</dbReference>
<evidence type="ECO:0000313" key="9">
    <source>
        <dbReference type="Proteomes" id="UP001519344"/>
    </source>
</evidence>
<keyword evidence="9" id="KW-1185">Reference proteome</keyword>
<gene>
    <name evidence="8" type="ORF">J2Z65_002602</name>
</gene>
<feature type="chain" id="PRO_5047487275" evidence="7">
    <location>
        <begin position="22"/>
        <end position="441"/>
    </location>
</feature>
<comment type="caution">
    <text evidence="8">The sequence shown here is derived from an EMBL/GenBank/DDBJ whole genome shotgun (WGS) entry which is preliminary data.</text>
</comment>
<evidence type="ECO:0000313" key="8">
    <source>
        <dbReference type="EMBL" id="MBP1963386.1"/>
    </source>
</evidence>
<keyword evidence="5" id="KW-0449">Lipoprotein</keyword>
<accession>A0ABS4HYH9</accession>
<dbReference type="PANTHER" id="PTHR43649">
    <property type="entry name" value="ARABINOSE-BINDING PROTEIN-RELATED"/>
    <property type="match status" value="1"/>
</dbReference>
<reference evidence="8 9" key="1">
    <citation type="submission" date="2021-03" db="EMBL/GenBank/DDBJ databases">
        <title>Genomic Encyclopedia of Type Strains, Phase IV (KMG-IV): sequencing the most valuable type-strain genomes for metagenomic binning, comparative biology and taxonomic classification.</title>
        <authorList>
            <person name="Goeker M."/>
        </authorList>
    </citation>
    <scope>NUCLEOTIDE SEQUENCE [LARGE SCALE GENOMIC DNA]</scope>
    <source>
        <strain evidence="8 9">DSM 24950</strain>
    </source>
</reference>